<evidence type="ECO:0000256" key="3">
    <source>
        <dbReference type="SAM" id="Phobius"/>
    </source>
</evidence>
<feature type="transmembrane region" description="Helical" evidence="3">
    <location>
        <begin position="173"/>
        <end position="189"/>
    </location>
</feature>
<feature type="transmembrane region" description="Helical" evidence="3">
    <location>
        <begin position="147"/>
        <end position="167"/>
    </location>
</feature>
<keyword evidence="5" id="KW-1185">Reference proteome</keyword>
<dbReference type="GO" id="GO:0035269">
    <property type="term" value="P:protein O-linked glycosylation via mannose"/>
    <property type="evidence" value="ECO:0007669"/>
    <property type="project" value="TreeGrafter"/>
</dbReference>
<dbReference type="InterPro" id="IPR019734">
    <property type="entry name" value="TPR_rpt"/>
</dbReference>
<proteinExistence type="predicted"/>
<keyword evidence="3" id="KW-0472">Membrane</keyword>
<name>A0AAW0MVW2_9GOBI</name>
<protein>
    <recommendedName>
        <fullName evidence="6">Transmembrane and TPR repeat-containing protein 3</fullName>
    </recommendedName>
</protein>
<dbReference type="EMBL" id="JBBPFD010000022">
    <property type="protein sequence ID" value="KAK7881894.1"/>
    <property type="molecule type" value="Genomic_DNA"/>
</dbReference>
<dbReference type="PROSITE" id="PS50005">
    <property type="entry name" value="TPR"/>
    <property type="match status" value="1"/>
</dbReference>
<feature type="repeat" description="TPR" evidence="1">
    <location>
        <begin position="242"/>
        <end position="275"/>
    </location>
</feature>
<dbReference type="GO" id="GO:0000030">
    <property type="term" value="F:mannosyltransferase activity"/>
    <property type="evidence" value="ECO:0007669"/>
    <property type="project" value="TreeGrafter"/>
</dbReference>
<dbReference type="InterPro" id="IPR011990">
    <property type="entry name" value="TPR-like_helical_dom_sf"/>
</dbReference>
<feature type="compositionally biased region" description="Basic and acidic residues" evidence="2">
    <location>
        <begin position="15"/>
        <end position="53"/>
    </location>
</feature>
<comment type="caution">
    <text evidence="4">The sequence shown here is derived from an EMBL/GenBank/DDBJ whole genome shotgun (WGS) entry which is preliminary data.</text>
</comment>
<evidence type="ECO:0000313" key="4">
    <source>
        <dbReference type="EMBL" id="KAK7881894.1"/>
    </source>
</evidence>
<dbReference type="PANTHER" id="PTHR44395:SF1">
    <property type="entry name" value="PROTEIN O-MANNOSYL-TRANSFERASE TMTC3"/>
    <property type="match status" value="1"/>
</dbReference>
<dbReference type="Proteomes" id="UP001460270">
    <property type="component" value="Unassembled WGS sequence"/>
</dbReference>
<evidence type="ECO:0008006" key="6">
    <source>
        <dbReference type="Google" id="ProtNLM"/>
    </source>
</evidence>
<feature type="region of interest" description="Disordered" evidence="2">
    <location>
        <begin position="1"/>
        <end position="79"/>
    </location>
</feature>
<dbReference type="GO" id="GO:0005783">
    <property type="term" value="C:endoplasmic reticulum"/>
    <property type="evidence" value="ECO:0007669"/>
    <property type="project" value="TreeGrafter"/>
</dbReference>
<dbReference type="PANTHER" id="PTHR44395">
    <property type="match status" value="1"/>
</dbReference>
<organism evidence="4 5">
    <name type="scientific">Mugilogobius chulae</name>
    <name type="common">yellowstripe goby</name>
    <dbReference type="NCBI Taxonomy" id="88201"/>
    <lineage>
        <taxon>Eukaryota</taxon>
        <taxon>Metazoa</taxon>
        <taxon>Chordata</taxon>
        <taxon>Craniata</taxon>
        <taxon>Vertebrata</taxon>
        <taxon>Euteleostomi</taxon>
        <taxon>Actinopterygii</taxon>
        <taxon>Neopterygii</taxon>
        <taxon>Teleostei</taxon>
        <taxon>Neoteleostei</taxon>
        <taxon>Acanthomorphata</taxon>
        <taxon>Gobiaria</taxon>
        <taxon>Gobiiformes</taxon>
        <taxon>Gobioidei</taxon>
        <taxon>Gobiidae</taxon>
        <taxon>Gobionellinae</taxon>
        <taxon>Mugilogobius</taxon>
    </lineage>
</organism>
<gene>
    <name evidence="4" type="ORF">WMY93_030303</name>
</gene>
<reference evidence="5" key="1">
    <citation type="submission" date="2024-04" db="EMBL/GenBank/DDBJ databases">
        <title>Salinicola lusitanus LLJ914,a marine bacterium isolated from the Okinawa Trough.</title>
        <authorList>
            <person name="Li J."/>
        </authorList>
    </citation>
    <scope>NUCLEOTIDE SEQUENCE [LARGE SCALE GENOMIC DNA]</scope>
</reference>
<dbReference type="Gene3D" id="1.25.40.10">
    <property type="entry name" value="Tetratricopeptide repeat domain"/>
    <property type="match status" value="1"/>
</dbReference>
<evidence type="ECO:0000256" key="2">
    <source>
        <dbReference type="SAM" id="MobiDB-lite"/>
    </source>
</evidence>
<dbReference type="SMART" id="SM00028">
    <property type="entry name" value="TPR"/>
    <property type="match status" value="1"/>
</dbReference>
<evidence type="ECO:0000256" key="1">
    <source>
        <dbReference type="PROSITE-ProRule" id="PRU00339"/>
    </source>
</evidence>
<dbReference type="AlphaFoldDB" id="A0AAW0MVW2"/>
<keyword evidence="3" id="KW-1133">Transmembrane helix</keyword>
<sequence>MCSQQNNKHGGAGRRSTEGNADRPDPEHTIETQIDRTRSTRERSDRPDPELTRETQIAGPGAHERDADRPPVAVTEEASEPRSLGDCRYKCDWIDEDTADLLRLMLLLLLCNCSTRPRTDSFTQETSHSVRLCNADTREHSCVTSKALSLMVLPFIPASNLFFPVGFVVAERVLYVPSMGFCVLVAHGFKILSHKGILKKFSWLLMVLLLTTHAVKTFHRNWDWESEYTLFTAALKVNKNNAKLWNNVGHALENQNNYAMALRYFLQATRVQPDGDMIVQLSAAHCSALCFMSAVFKPKLK</sequence>
<keyword evidence="1" id="KW-0802">TPR repeat</keyword>
<dbReference type="SUPFAM" id="SSF48452">
    <property type="entry name" value="TPR-like"/>
    <property type="match status" value="1"/>
</dbReference>
<evidence type="ECO:0000313" key="5">
    <source>
        <dbReference type="Proteomes" id="UP001460270"/>
    </source>
</evidence>
<keyword evidence="3" id="KW-0812">Transmembrane</keyword>
<accession>A0AAW0MVW2</accession>